<evidence type="ECO:0000313" key="2">
    <source>
        <dbReference type="Proteomes" id="UP000249165"/>
    </source>
</evidence>
<accession>A0A327XX25</accession>
<keyword evidence="2" id="KW-1185">Reference proteome</keyword>
<dbReference type="RefSeq" id="WP_009504905.1">
    <property type="nucleotide sequence ID" value="NZ_LIGK01000102.1"/>
</dbReference>
<comment type="caution">
    <text evidence="1">The sequence shown here is derived from an EMBL/GenBank/DDBJ whole genome shotgun (WGS) entry which is preliminary data.</text>
</comment>
<name>A0A327XX25_9RHOB</name>
<sequence>MADTKTPVPFHAAFATSAGGAITVFAPAEPDTPTQNTGRTTPA</sequence>
<dbReference type="Proteomes" id="UP000249165">
    <property type="component" value="Unassembled WGS sequence"/>
</dbReference>
<dbReference type="AlphaFoldDB" id="A0A327XX25"/>
<reference evidence="1 2" key="1">
    <citation type="submission" date="2018-06" db="EMBL/GenBank/DDBJ databases">
        <title>Genomic Encyclopedia of Archaeal and Bacterial Type Strains, Phase II (KMG-II): from individual species to whole genera.</title>
        <authorList>
            <person name="Goeker M."/>
        </authorList>
    </citation>
    <scope>NUCLEOTIDE SEQUENCE [LARGE SCALE GENOMIC DNA]</scope>
    <source>
        <strain evidence="1 2">DSM 22011</strain>
    </source>
</reference>
<evidence type="ECO:0000313" key="1">
    <source>
        <dbReference type="EMBL" id="RAK13213.1"/>
    </source>
</evidence>
<proteinExistence type="predicted"/>
<gene>
    <name evidence="1" type="ORF">ATI53_103942</name>
</gene>
<protein>
    <submittedName>
        <fullName evidence="1">Uncharacterized protein</fullName>
    </submittedName>
</protein>
<dbReference type="EMBL" id="QLMG01000039">
    <property type="protein sequence ID" value="RAK13213.1"/>
    <property type="molecule type" value="Genomic_DNA"/>
</dbReference>
<organism evidence="1 2">
    <name type="scientific">Salipiger aestuarii</name>
    <dbReference type="NCBI Taxonomy" id="568098"/>
    <lineage>
        <taxon>Bacteria</taxon>
        <taxon>Pseudomonadati</taxon>
        <taxon>Pseudomonadota</taxon>
        <taxon>Alphaproteobacteria</taxon>
        <taxon>Rhodobacterales</taxon>
        <taxon>Roseobacteraceae</taxon>
        <taxon>Salipiger</taxon>
    </lineage>
</organism>